<keyword evidence="3" id="KW-1185">Reference proteome</keyword>
<organism evidence="2 3">
    <name type="scientific">Pleurodeles waltl</name>
    <name type="common">Iberian ribbed newt</name>
    <dbReference type="NCBI Taxonomy" id="8319"/>
    <lineage>
        <taxon>Eukaryota</taxon>
        <taxon>Metazoa</taxon>
        <taxon>Chordata</taxon>
        <taxon>Craniata</taxon>
        <taxon>Vertebrata</taxon>
        <taxon>Euteleostomi</taxon>
        <taxon>Amphibia</taxon>
        <taxon>Batrachia</taxon>
        <taxon>Caudata</taxon>
        <taxon>Salamandroidea</taxon>
        <taxon>Salamandridae</taxon>
        <taxon>Pleurodelinae</taxon>
        <taxon>Pleurodeles</taxon>
    </lineage>
</organism>
<dbReference type="EMBL" id="JANPWB010000011">
    <property type="protein sequence ID" value="KAJ1129436.1"/>
    <property type="molecule type" value="Genomic_DNA"/>
</dbReference>
<sequence>MGCQGTSTPEKARPGYRNSDAKGKMHDFAQFMCRADKEAKFCNVSAIPSERVTICTPEHKHIAALSAPERRRAHQCGPHYEAIGAAGAQGSHPDRSNALRSSSSPQAHTVPPSNPDLSGITPGRDLRPRAKAPAQVHHHCSPPQDHSPVQPSPQLIHTNRPWPCSLAGGASPLSQHPILHTSHGRPQGLLIVVPAIRCVTAPDVVADK</sequence>
<gene>
    <name evidence="2" type="ORF">NDU88_007806</name>
</gene>
<proteinExistence type="predicted"/>
<name>A0AAV7PMQ5_PLEWA</name>
<feature type="region of interest" description="Disordered" evidence="1">
    <location>
        <begin position="1"/>
        <end position="22"/>
    </location>
</feature>
<protein>
    <submittedName>
        <fullName evidence="2">Uncharacterized protein</fullName>
    </submittedName>
</protein>
<reference evidence="2" key="1">
    <citation type="journal article" date="2022" name="bioRxiv">
        <title>Sequencing and chromosome-scale assembly of the giantPleurodeles waltlgenome.</title>
        <authorList>
            <person name="Brown T."/>
            <person name="Elewa A."/>
            <person name="Iarovenko S."/>
            <person name="Subramanian E."/>
            <person name="Araus A.J."/>
            <person name="Petzold A."/>
            <person name="Susuki M."/>
            <person name="Suzuki K.-i.T."/>
            <person name="Hayashi T."/>
            <person name="Toyoda A."/>
            <person name="Oliveira C."/>
            <person name="Osipova E."/>
            <person name="Leigh N.D."/>
            <person name="Simon A."/>
            <person name="Yun M.H."/>
        </authorList>
    </citation>
    <scope>NUCLEOTIDE SEQUENCE</scope>
    <source>
        <strain evidence="2">20211129_DDA</strain>
        <tissue evidence="2">Liver</tissue>
    </source>
</reference>
<feature type="compositionally biased region" description="Polar residues" evidence="1">
    <location>
        <begin position="147"/>
        <end position="157"/>
    </location>
</feature>
<evidence type="ECO:0000313" key="3">
    <source>
        <dbReference type="Proteomes" id="UP001066276"/>
    </source>
</evidence>
<feature type="region of interest" description="Disordered" evidence="1">
    <location>
        <begin position="84"/>
        <end position="160"/>
    </location>
</feature>
<evidence type="ECO:0000313" key="2">
    <source>
        <dbReference type="EMBL" id="KAJ1129436.1"/>
    </source>
</evidence>
<accession>A0AAV7PMQ5</accession>
<feature type="compositionally biased region" description="Polar residues" evidence="1">
    <location>
        <begin position="98"/>
        <end position="107"/>
    </location>
</feature>
<dbReference type="Proteomes" id="UP001066276">
    <property type="component" value="Chromosome 7"/>
</dbReference>
<evidence type="ECO:0000256" key="1">
    <source>
        <dbReference type="SAM" id="MobiDB-lite"/>
    </source>
</evidence>
<dbReference type="AlphaFoldDB" id="A0AAV7PMQ5"/>
<comment type="caution">
    <text evidence="2">The sequence shown here is derived from an EMBL/GenBank/DDBJ whole genome shotgun (WGS) entry which is preliminary data.</text>
</comment>